<comment type="similarity">
    <text evidence="1">Belongs to the DNA polymerase type-B family.</text>
</comment>
<keyword evidence="3" id="KW-0808">Transferase</keyword>
<accession>A0A0E4B9R2</accession>
<evidence type="ECO:0000256" key="4">
    <source>
        <dbReference type="ARBA" id="ARBA00022695"/>
    </source>
</evidence>
<evidence type="ECO:0000259" key="9">
    <source>
        <dbReference type="Pfam" id="PF03175"/>
    </source>
</evidence>
<evidence type="ECO:0000256" key="2">
    <source>
        <dbReference type="ARBA" id="ARBA00012417"/>
    </source>
</evidence>
<evidence type="ECO:0000256" key="8">
    <source>
        <dbReference type="ARBA" id="ARBA00049244"/>
    </source>
</evidence>
<evidence type="ECO:0000256" key="5">
    <source>
        <dbReference type="ARBA" id="ARBA00022705"/>
    </source>
</evidence>
<keyword evidence="6" id="KW-0239">DNA-directed DNA polymerase</keyword>
<dbReference type="SUPFAM" id="SSF56672">
    <property type="entry name" value="DNA/RNA polymerases"/>
    <property type="match status" value="1"/>
</dbReference>
<reference evidence="10" key="1">
    <citation type="submission" date="2014-10" db="EMBL/GenBank/DDBJ databases">
        <title>Mitochondrial genome structure of moon jellyfish, Aurelia sp. 3 and sp. 4.</title>
        <authorList>
            <person name="Funahashi A."/>
            <person name="Hanzawa N."/>
        </authorList>
    </citation>
    <scope>NUCLEOTIDE SEQUENCE</scope>
</reference>
<dbReference type="EMBL" id="LC005414">
    <property type="protein sequence ID" value="BAR46008.1"/>
    <property type="molecule type" value="Genomic_DNA"/>
</dbReference>
<protein>
    <recommendedName>
        <fullName evidence="2">DNA-directed DNA polymerase</fullName>
        <ecNumber evidence="2">2.7.7.7</ecNumber>
    </recommendedName>
</protein>
<feature type="domain" description="DNA-directed DNA polymerase family B mitochondria/virus" evidence="9">
    <location>
        <begin position="64"/>
        <end position="233"/>
    </location>
</feature>
<evidence type="ECO:0000256" key="7">
    <source>
        <dbReference type="ARBA" id="ARBA00023125"/>
    </source>
</evidence>
<name>A0A0E4B9R2_9CNID</name>
<geneLocation type="mitochondrion" evidence="10"/>
<evidence type="ECO:0000256" key="1">
    <source>
        <dbReference type="ARBA" id="ARBA00005755"/>
    </source>
</evidence>
<keyword evidence="7" id="KW-0238">DNA-binding</keyword>
<dbReference type="GO" id="GO:0003677">
    <property type="term" value="F:DNA binding"/>
    <property type="evidence" value="ECO:0007669"/>
    <property type="project" value="UniProtKB-KW"/>
</dbReference>
<sequence length="321" mass="36611">MEKFLSNQIVKQLDMLYDLKPASQTLPRISTKIFGVLTPHTPTPPKSKQKTPEGSVQLGSPSFFTKIMGKRLFLFDVNSLYPFCFINRFPSKTNISITSRLMTITKAEIIPPNFSRTPHPLISNRNGNTFYTPEEIKYLVRSGYTLKITDQLRLPYKTNIFADFVIHLFSRKKNHPKLVKHLLNSFYGKLISSEVSNTTILAPQCMLSYSRVYTHTIMSNKTNTSFYTDTDSFTVQHPFKTNTSQRLGLCKNTLSQLKFKAADSMNITSPRNYTFITGNKKGAKNIGTGHNLKHIGNPTYRIIRINGERVNSISTVEFIYN</sequence>
<dbReference type="InterPro" id="IPR023211">
    <property type="entry name" value="DNA_pol_palm_dom_sf"/>
</dbReference>
<dbReference type="Gene3D" id="3.90.1600.10">
    <property type="entry name" value="Palm domain of DNA polymerase"/>
    <property type="match status" value="1"/>
</dbReference>
<organism evidence="10">
    <name type="scientific">Aurelia sp. 4 sensu Dawson et al.</name>
    <name type="common">2005</name>
    <dbReference type="NCBI Taxonomy" id="237397"/>
    <lineage>
        <taxon>Eukaryota</taxon>
        <taxon>Metazoa</taxon>
        <taxon>Cnidaria</taxon>
        <taxon>Scyphozoa</taxon>
        <taxon>Semaeostomeae</taxon>
        <taxon>Ulmaridae</taxon>
        <taxon>Aurelia</taxon>
    </lineage>
</organism>
<dbReference type="GO" id="GO:0000166">
    <property type="term" value="F:nucleotide binding"/>
    <property type="evidence" value="ECO:0007669"/>
    <property type="project" value="InterPro"/>
</dbReference>
<dbReference type="GO" id="GO:0003887">
    <property type="term" value="F:DNA-directed DNA polymerase activity"/>
    <property type="evidence" value="ECO:0007669"/>
    <property type="project" value="UniProtKB-KW"/>
</dbReference>
<keyword evidence="10" id="KW-0496">Mitochondrion</keyword>
<dbReference type="AlphaFoldDB" id="A0A0E4B9R2"/>
<evidence type="ECO:0000256" key="6">
    <source>
        <dbReference type="ARBA" id="ARBA00022932"/>
    </source>
</evidence>
<proteinExistence type="inferred from homology"/>
<dbReference type="GO" id="GO:0006260">
    <property type="term" value="P:DNA replication"/>
    <property type="evidence" value="ECO:0007669"/>
    <property type="project" value="UniProtKB-KW"/>
</dbReference>
<dbReference type="EC" id="2.7.7.7" evidence="2"/>
<keyword evidence="5" id="KW-0235">DNA replication</keyword>
<dbReference type="Pfam" id="PF03175">
    <property type="entry name" value="DNA_pol_B_2"/>
    <property type="match status" value="1"/>
</dbReference>
<comment type="catalytic activity">
    <reaction evidence="8">
        <text>DNA(n) + a 2'-deoxyribonucleoside 5'-triphosphate = DNA(n+1) + diphosphate</text>
        <dbReference type="Rhea" id="RHEA:22508"/>
        <dbReference type="Rhea" id="RHEA-COMP:17339"/>
        <dbReference type="Rhea" id="RHEA-COMP:17340"/>
        <dbReference type="ChEBI" id="CHEBI:33019"/>
        <dbReference type="ChEBI" id="CHEBI:61560"/>
        <dbReference type="ChEBI" id="CHEBI:173112"/>
        <dbReference type="EC" id="2.7.7.7"/>
    </reaction>
</comment>
<keyword evidence="4" id="KW-0548">Nucleotidyltransferase</keyword>
<dbReference type="InterPro" id="IPR043502">
    <property type="entry name" value="DNA/RNA_pol_sf"/>
</dbReference>
<evidence type="ECO:0000313" key="10">
    <source>
        <dbReference type="EMBL" id="BAR46008.1"/>
    </source>
</evidence>
<evidence type="ECO:0000256" key="3">
    <source>
        <dbReference type="ARBA" id="ARBA00022679"/>
    </source>
</evidence>
<dbReference type="InterPro" id="IPR004868">
    <property type="entry name" value="DNA-dir_DNA_pol_B_mt/vir"/>
</dbReference>